<dbReference type="Pfam" id="PF01909">
    <property type="entry name" value="NTP_transf_2"/>
    <property type="match status" value="1"/>
</dbReference>
<dbReference type="EMBL" id="METE01000001">
    <property type="protein sequence ID" value="OGB85627.1"/>
    <property type="molecule type" value="Genomic_DNA"/>
</dbReference>
<evidence type="ECO:0000313" key="3">
    <source>
        <dbReference type="Proteomes" id="UP000179010"/>
    </source>
</evidence>
<dbReference type="CDD" id="cd05403">
    <property type="entry name" value="NT_KNTase_like"/>
    <property type="match status" value="1"/>
</dbReference>
<comment type="caution">
    <text evidence="2">The sequence shown here is derived from an EMBL/GenBank/DDBJ whole genome shotgun (WGS) entry which is preliminary data.</text>
</comment>
<dbReference type="SUPFAM" id="SSF81301">
    <property type="entry name" value="Nucleotidyltransferase"/>
    <property type="match status" value="1"/>
</dbReference>
<evidence type="ECO:0000313" key="2">
    <source>
        <dbReference type="EMBL" id="OGB85627.1"/>
    </source>
</evidence>
<dbReference type="GO" id="GO:0016779">
    <property type="term" value="F:nucleotidyltransferase activity"/>
    <property type="evidence" value="ECO:0007669"/>
    <property type="project" value="InterPro"/>
</dbReference>
<dbReference type="InterPro" id="IPR002934">
    <property type="entry name" value="Polymerase_NTP_transf_dom"/>
</dbReference>
<organism evidence="2 3">
    <name type="scientific">candidate division Kazan bacterium RIFCSPLOWO2_01_FULL_48_13</name>
    <dbReference type="NCBI Taxonomy" id="1798539"/>
    <lineage>
        <taxon>Bacteria</taxon>
        <taxon>Bacteria division Kazan-3B-28</taxon>
    </lineage>
</organism>
<dbReference type="Proteomes" id="UP000179010">
    <property type="component" value="Unassembled WGS sequence"/>
</dbReference>
<dbReference type="AlphaFoldDB" id="A0A1F4PPL9"/>
<gene>
    <name evidence="2" type="ORF">A2994_02560</name>
</gene>
<sequence length="237" mass="26548">MEIDVQKLANEILNFTKAKSVFLYGSRARGDYLEDSDYEIGVLIEKDKYIGRSEIKEKFGIKGVSIFPFCYEDFIAGNPDTPFVKSIYLMDVISSGKTLAGEDVIKNLPLLQITLLDVIQDVGFNLGYALAATHSFRNGDNTTATLHFIKSCLFGTRDYAMFKKQKYSVAYDDIAAEAESLGLGTYSDLPVIANKLRKGEVALDEKSLFKNISYLNQLIEREASEVYNREGNVVLIK</sequence>
<dbReference type="InterPro" id="IPR043519">
    <property type="entry name" value="NT_sf"/>
</dbReference>
<proteinExistence type="predicted"/>
<evidence type="ECO:0000259" key="1">
    <source>
        <dbReference type="Pfam" id="PF01909"/>
    </source>
</evidence>
<accession>A0A1F4PPL9</accession>
<name>A0A1F4PPL9_UNCK3</name>
<dbReference type="Gene3D" id="3.30.460.10">
    <property type="entry name" value="Beta Polymerase, domain 2"/>
    <property type="match status" value="1"/>
</dbReference>
<feature type="domain" description="Polymerase nucleotidyl transferase" evidence="1">
    <location>
        <begin position="8"/>
        <end position="52"/>
    </location>
</feature>
<reference evidence="2 3" key="1">
    <citation type="journal article" date="2016" name="Nat. Commun.">
        <title>Thousands of microbial genomes shed light on interconnected biogeochemical processes in an aquifer system.</title>
        <authorList>
            <person name="Anantharaman K."/>
            <person name="Brown C.T."/>
            <person name="Hug L.A."/>
            <person name="Sharon I."/>
            <person name="Castelle C.J."/>
            <person name="Probst A.J."/>
            <person name="Thomas B.C."/>
            <person name="Singh A."/>
            <person name="Wilkins M.J."/>
            <person name="Karaoz U."/>
            <person name="Brodie E.L."/>
            <person name="Williams K.H."/>
            <person name="Hubbard S.S."/>
            <person name="Banfield J.F."/>
        </authorList>
    </citation>
    <scope>NUCLEOTIDE SEQUENCE [LARGE SCALE GENOMIC DNA]</scope>
</reference>
<protein>
    <recommendedName>
        <fullName evidence="1">Polymerase nucleotidyl transferase domain-containing protein</fullName>
    </recommendedName>
</protein>